<dbReference type="SUPFAM" id="SSF55347">
    <property type="entry name" value="Glyceraldehyde-3-phosphate dehydrogenase-like, C-terminal domain"/>
    <property type="match status" value="1"/>
</dbReference>
<feature type="binding site" evidence="13">
    <location>
        <position position="61"/>
    </location>
    <ligand>
        <name>NADP(+)</name>
        <dbReference type="ChEBI" id="CHEBI:58349"/>
    </ligand>
</feature>
<evidence type="ECO:0000256" key="5">
    <source>
        <dbReference type="ARBA" id="ARBA00022915"/>
    </source>
</evidence>
<protein>
    <recommendedName>
        <fullName evidence="10 13">4-hydroxy-tetrahydrodipicolinate reductase</fullName>
        <shortName evidence="13">HTPA reductase</shortName>
        <ecNumber evidence="10 13">1.17.1.8</ecNumber>
    </recommendedName>
</protein>
<dbReference type="GO" id="GO:0050661">
    <property type="term" value="F:NADP binding"/>
    <property type="evidence" value="ECO:0007669"/>
    <property type="project" value="UniProtKB-UniRule"/>
</dbReference>
<dbReference type="PATRIC" id="fig|1609981.3.peg.467"/>
<keyword evidence="7 13" id="KW-0520">NAD</keyword>
<comment type="caution">
    <text evidence="13">Lacks conserved residue(s) required for the propagation of feature annotation.</text>
</comment>
<dbReference type="AlphaFoldDB" id="A0A0G3EBN4"/>
<dbReference type="EMBL" id="CP010904">
    <property type="protein sequence ID" value="AKJ63723.1"/>
    <property type="molecule type" value="Genomic_DNA"/>
</dbReference>
<dbReference type="EC" id="1.17.1.8" evidence="10 13"/>
<dbReference type="PROSITE" id="PS01298">
    <property type="entry name" value="DAPB"/>
    <property type="match status" value="1"/>
</dbReference>
<reference evidence="16 17" key="2">
    <citation type="journal article" date="2016" name="ISME J.">
        <title>Characterization of the first cultured representative of Verrucomicrobia subdivision 5 indicates the proposal of a novel phylum.</title>
        <authorList>
            <person name="Spring S."/>
            <person name="Bunk B."/>
            <person name="Sproer C."/>
            <person name="Schumann P."/>
            <person name="Rohde M."/>
            <person name="Tindall B.J."/>
            <person name="Klenk H.P."/>
        </authorList>
    </citation>
    <scope>NUCLEOTIDE SEQUENCE [LARGE SCALE GENOMIC DNA]</scope>
    <source>
        <strain evidence="16 17">L21-Fru-AB</strain>
    </source>
</reference>
<dbReference type="Pfam" id="PF01113">
    <property type="entry name" value="DapB_N"/>
    <property type="match status" value="1"/>
</dbReference>
<keyword evidence="5 13" id="KW-0220">Diaminopimelate biosynthesis</keyword>
<name>A0A0G3EBN4_9BACT</name>
<feature type="active site" description="Proton donor" evidence="13">
    <location>
        <position position="169"/>
    </location>
</feature>
<keyword evidence="6 13" id="KW-0560">Oxidoreductase</keyword>
<evidence type="ECO:0000256" key="9">
    <source>
        <dbReference type="ARBA" id="ARBA00037922"/>
    </source>
</evidence>
<dbReference type="PIRSF" id="PIRSF000161">
    <property type="entry name" value="DHPR"/>
    <property type="match status" value="1"/>
</dbReference>
<evidence type="ECO:0000256" key="11">
    <source>
        <dbReference type="ARBA" id="ARBA00049080"/>
    </source>
</evidence>
<keyword evidence="17" id="KW-1185">Reference proteome</keyword>
<comment type="subunit">
    <text evidence="13">Homotetramer.</text>
</comment>
<feature type="active site" description="Proton donor/acceptor" evidence="13">
    <location>
        <position position="165"/>
    </location>
</feature>
<evidence type="ECO:0000259" key="14">
    <source>
        <dbReference type="Pfam" id="PF01113"/>
    </source>
</evidence>
<evidence type="ECO:0000313" key="16">
    <source>
        <dbReference type="EMBL" id="AKJ63723.1"/>
    </source>
</evidence>
<dbReference type="GO" id="GO:0019877">
    <property type="term" value="P:diaminopimelate biosynthetic process"/>
    <property type="evidence" value="ECO:0007669"/>
    <property type="project" value="UniProtKB-UniRule"/>
</dbReference>
<dbReference type="CDD" id="cd02274">
    <property type="entry name" value="DHDPR_N"/>
    <property type="match status" value="1"/>
</dbReference>
<dbReference type="RefSeq" id="WP_052881129.1">
    <property type="nucleotide sequence ID" value="NZ_CP010904.1"/>
</dbReference>
<dbReference type="HAMAP" id="MF_00102">
    <property type="entry name" value="DapB"/>
    <property type="match status" value="1"/>
</dbReference>
<dbReference type="InterPro" id="IPR022664">
    <property type="entry name" value="DapB_N_CS"/>
</dbReference>
<dbReference type="PANTHER" id="PTHR20836">
    <property type="entry name" value="DIHYDRODIPICOLINATE REDUCTASE"/>
    <property type="match status" value="1"/>
</dbReference>
<dbReference type="Gene3D" id="3.30.360.10">
    <property type="entry name" value="Dihydrodipicolinate Reductase, domain 2"/>
    <property type="match status" value="1"/>
</dbReference>
<dbReference type="OrthoDB" id="9790352at2"/>
<dbReference type="InterPro" id="IPR022663">
    <property type="entry name" value="DapB_C"/>
</dbReference>
<dbReference type="InterPro" id="IPR000846">
    <property type="entry name" value="DapB_N"/>
</dbReference>
<dbReference type="STRING" id="1307763.L21SP4_00443"/>
<evidence type="ECO:0000256" key="13">
    <source>
        <dbReference type="HAMAP-Rule" id="MF_00102"/>
    </source>
</evidence>
<dbReference type="GO" id="GO:0005829">
    <property type="term" value="C:cytosol"/>
    <property type="evidence" value="ECO:0007669"/>
    <property type="project" value="TreeGrafter"/>
</dbReference>
<comment type="catalytic activity">
    <reaction evidence="12 13">
        <text>(S)-2,3,4,5-tetrahydrodipicolinate + NAD(+) + H2O = (2S,4S)-4-hydroxy-2,3,4,5-tetrahydrodipicolinate + NADH + H(+)</text>
        <dbReference type="Rhea" id="RHEA:35323"/>
        <dbReference type="ChEBI" id="CHEBI:15377"/>
        <dbReference type="ChEBI" id="CHEBI:15378"/>
        <dbReference type="ChEBI" id="CHEBI:16845"/>
        <dbReference type="ChEBI" id="CHEBI:57540"/>
        <dbReference type="ChEBI" id="CHEBI:57945"/>
        <dbReference type="ChEBI" id="CHEBI:67139"/>
        <dbReference type="EC" id="1.17.1.8"/>
    </reaction>
</comment>
<reference evidence="17" key="1">
    <citation type="submission" date="2015-02" db="EMBL/GenBank/DDBJ databases">
        <title>Description and complete genome sequence of the first cultured representative of the subdivision 5 of the Verrucomicrobia phylum.</title>
        <authorList>
            <person name="Spring S."/>
            <person name="Bunk B."/>
            <person name="Sproer C."/>
            <person name="Klenk H.-P."/>
        </authorList>
    </citation>
    <scope>NUCLEOTIDE SEQUENCE [LARGE SCALE GENOMIC DNA]</scope>
    <source>
        <strain evidence="17">L21-Fru-AB</strain>
    </source>
</reference>
<organism evidence="16 17">
    <name type="scientific">Kiritimatiella glycovorans</name>
    <dbReference type="NCBI Taxonomy" id="1307763"/>
    <lineage>
        <taxon>Bacteria</taxon>
        <taxon>Pseudomonadati</taxon>
        <taxon>Kiritimatiellota</taxon>
        <taxon>Kiritimatiellia</taxon>
        <taxon>Kiritimatiellales</taxon>
        <taxon>Kiritimatiellaceae</taxon>
        <taxon>Kiritimatiella</taxon>
    </lineage>
</organism>
<feature type="domain" description="Dihydrodipicolinate reductase N-terminal" evidence="14">
    <location>
        <begin position="10"/>
        <end position="134"/>
    </location>
</feature>
<evidence type="ECO:0000256" key="4">
    <source>
        <dbReference type="ARBA" id="ARBA00022857"/>
    </source>
</evidence>
<feature type="binding site" evidence="13">
    <location>
        <begin position="175"/>
        <end position="176"/>
    </location>
    <ligand>
        <name>(S)-2,3,4,5-tetrahydrodipicolinate</name>
        <dbReference type="ChEBI" id="CHEBI:16845"/>
    </ligand>
</feature>
<comment type="catalytic activity">
    <reaction evidence="11 13">
        <text>(S)-2,3,4,5-tetrahydrodipicolinate + NADP(+) + H2O = (2S,4S)-4-hydroxy-2,3,4,5-tetrahydrodipicolinate + NADPH + H(+)</text>
        <dbReference type="Rhea" id="RHEA:35331"/>
        <dbReference type="ChEBI" id="CHEBI:15377"/>
        <dbReference type="ChEBI" id="CHEBI:15378"/>
        <dbReference type="ChEBI" id="CHEBI:16845"/>
        <dbReference type="ChEBI" id="CHEBI:57783"/>
        <dbReference type="ChEBI" id="CHEBI:58349"/>
        <dbReference type="ChEBI" id="CHEBI:67139"/>
        <dbReference type="EC" id="1.17.1.8"/>
    </reaction>
</comment>
<dbReference type="UniPathway" id="UPA00034">
    <property type="reaction ID" value="UER00018"/>
</dbReference>
<feature type="binding site" evidence="13">
    <location>
        <position position="166"/>
    </location>
    <ligand>
        <name>(S)-2,3,4,5-tetrahydrodipicolinate</name>
        <dbReference type="ChEBI" id="CHEBI:16845"/>
    </ligand>
</feature>
<keyword evidence="4 13" id="KW-0521">NADP</keyword>
<keyword evidence="3 13" id="KW-0028">Amino-acid biosynthesis</keyword>
<evidence type="ECO:0000256" key="10">
    <source>
        <dbReference type="ARBA" id="ARBA00038983"/>
    </source>
</evidence>
<dbReference type="GO" id="GO:0051287">
    <property type="term" value="F:NAD binding"/>
    <property type="evidence" value="ECO:0007669"/>
    <property type="project" value="UniProtKB-UniRule"/>
</dbReference>
<evidence type="ECO:0000256" key="2">
    <source>
        <dbReference type="ARBA" id="ARBA00022490"/>
    </source>
</evidence>
<keyword evidence="2 13" id="KW-0963">Cytoplasm</keyword>
<evidence type="ECO:0000259" key="15">
    <source>
        <dbReference type="Pfam" id="PF05173"/>
    </source>
</evidence>
<dbReference type="NCBIfam" id="TIGR00036">
    <property type="entry name" value="dapB"/>
    <property type="match status" value="1"/>
</dbReference>
<comment type="subcellular location">
    <subcellularLocation>
        <location evidence="13">Cytoplasm</location>
    </subcellularLocation>
</comment>
<dbReference type="InterPro" id="IPR036291">
    <property type="entry name" value="NAD(P)-bd_dom_sf"/>
</dbReference>
<dbReference type="InterPro" id="IPR023940">
    <property type="entry name" value="DHDPR_bac"/>
</dbReference>
<comment type="similarity">
    <text evidence="1 13">Belongs to the DapB family.</text>
</comment>
<dbReference type="SUPFAM" id="SSF51735">
    <property type="entry name" value="NAD(P)-binding Rossmann-fold domains"/>
    <property type="match status" value="1"/>
</dbReference>
<sequence length="276" mass="28972">MGSEQQSIKRVVVLGAAGRMGRAIIRSLVEEKVPGLELAGAVDLWDASGLGEDAGVVSGTRAAGVSMGSDLAAVTPDAEVVIDFSSHVATSGNAERIAEWGCGWVIGTTGLNDEEMDAVRAAAHKVPVVMAGNMSLGINLLCTLIEAGAKALRGRGYDVEVVERHHRRKKDAPSGTALMLARSAAEGCGWDLDQVRRDGRSGHTGERPDKEIGIHAVRGGGIVGEHTLTFAGEGEVLEFTHRALSRETFALGALQAAKWLEGRDPGLYSMRDVLGV</sequence>
<dbReference type="GO" id="GO:0008839">
    <property type="term" value="F:4-hydroxy-tetrahydrodipicolinate reductase"/>
    <property type="evidence" value="ECO:0007669"/>
    <property type="project" value="UniProtKB-UniRule"/>
</dbReference>
<gene>
    <name evidence="13 16" type="primary">dapB</name>
    <name evidence="16" type="ORF">L21SP4_00443</name>
</gene>
<evidence type="ECO:0000256" key="7">
    <source>
        <dbReference type="ARBA" id="ARBA00023027"/>
    </source>
</evidence>
<feature type="binding site" evidence="13">
    <location>
        <begin position="131"/>
        <end position="134"/>
    </location>
    <ligand>
        <name>NAD(+)</name>
        <dbReference type="ChEBI" id="CHEBI:57540"/>
    </ligand>
</feature>
<accession>A0A0G3EBN4</accession>
<dbReference type="GO" id="GO:0009089">
    <property type="term" value="P:lysine biosynthetic process via diaminopimelate"/>
    <property type="evidence" value="ECO:0007669"/>
    <property type="project" value="UniProtKB-UniRule"/>
</dbReference>
<keyword evidence="8 13" id="KW-0457">Lysine biosynthesis</keyword>
<comment type="function">
    <text evidence="13">Catalyzes the conversion of 4-hydroxy-tetrahydrodipicolinate (HTPA) to tetrahydrodipicolinate.</text>
</comment>
<evidence type="ECO:0000256" key="8">
    <source>
        <dbReference type="ARBA" id="ARBA00023154"/>
    </source>
</evidence>
<feature type="binding site" evidence="13">
    <location>
        <begin position="107"/>
        <end position="109"/>
    </location>
    <ligand>
        <name>NAD(+)</name>
        <dbReference type="ChEBI" id="CHEBI:57540"/>
    </ligand>
</feature>
<dbReference type="Gene3D" id="3.40.50.720">
    <property type="entry name" value="NAD(P)-binding Rossmann-like Domain"/>
    <property type="match status" value="1"/>
</dbReference>
<proteinExistence type="inferred from homology"/>
<feature type="domain" description="Dihydrodipicolinate reductase C-terminal" evidence="15">
    <location>
        <begin position="137"/>
        <end position="274"/>
    </location>
</feature>
<comment type="caution">
    <text evidence="13">Was originally thought to be a dihydrodipicolinate reductase (DHDPR), catalyzing the conversion of dihydrodipicolinate to tetrahydrodipicolinate. However, it was shown in E.coli that the substrate of the enzymatic reaction is not dihydrodipicolinate (DHDP) but in fact (2S,4S)-4-hydroxy-2,3,4,5-tetrahydrodipicolinic acid (HTPA), the product released by the DapA-catalyzed reaction.</text>
</comment>
<evidence type="ECO:0000256" key="3">
    <source>
        <dbReference type="ARBA" id="ARBA00022605"/>
    </source>
</evidence>
<comment type="pathway">
    <text evidence="9 13">Amino-acid biosynthesis; L-lysine biosynthesis via DAP pathway; (S)-tetrahydrodipicolinate from L-aspartate: step 4/4.</text>
</comment>
<evidence type="ECO:0000256" key="6">
    <source>
        <dbReference type="ARBA" id="ARBA00023002"/>
    </source>
</evidence>
<evidence type="ECO:0000256" key="1">
    <source>
        <dbReference type="ARBA" id="ARBA00006642"/>
    </source>
</evidence>
<dbReference type="PANTHER" id="PTHR20836:SF0">
    <property type="entry name" value="4-HYDROXY-TETRAHYDRODIPICOLINATE REDUCTASE 1, CHLOROPLASTIC-RELATED"/>
    <property type="match status" value="1"/>
</dbReference>
<feature type="binding site" evidence="13">
    <location>
        <begin position="15"/>
        <end position="20"/>
    </location>
    <ligand>
        <name>NAD(+)</name>
        <dbReference type="ChEBI" id="CHEBI:57540"/>
    </ligand>
</feature>
<dbReference type="Pfam" id="PF05173">
    <property type="entry name" value="DapB_C"/>
    <property type="match status" value="1"/>
</dbReference>
<dbReference type="KEGG" id="vbl:L21SP4_00443"/>
<dbReference type="Proteomes" id="UP000035268">
    <property type="component" value="Chromosome"/>
</dbReference>
<evidence type="ECO:0000256" key="12">
    <source>
        <dbReference type="ARBA" id="ARBA00049396"/>
    </source>
</evidence>
<evidence type="ECO:0000313" key="17">
    <source>
        <dbReference type="Proteomes" id="UP000035268"/>
    </source>
</evidence>
<dbReference type="GO" id="GO:0016726">
    <property type="term" value="F:oxidoreductase activity, acting on CH or CH2 groups, NAD or NADP as acceptor"/>
    <property type="evidence" value="ECO:0007669"/>
    <property type="project" value="UniProtKB-UniRule"/>
</dbReference>